<dbReference type="EMBL" id="CP110820">
    <property type="protein sequence ID" value="WPX97161.1"/>
    <property type="molecule type" value="Genomic_DNA"/>
</dbReference>
<accession>A0ABZ0UM03</accession>
<feature type="transmembrane region" description="Helical" evidence="1">
    <location>
        <begin position="12"/>
        <end position="30"/>
    </location>
</feature>
<evidence type="ECO:0008006" key="4">
    <source>
        <dbReference type="Google" id="ProtNLM"/>
    </source>
</evidence>
<proteinExistence type="predicted"/>
<dbReference type="RefSeq" id="WP_323732772.1">
    <property type="nucleotide sequence ID" value="NZ_CP110820.1"/>
</dbReference>
<keyword evidence="1" id="KW-0472">Membrane</keyword>
<protein>
    <recommendedName>
        <fullName evidence="4">LPS export ABC transporter periplasmic protein LptC</fullName>
    </recommendedName>
</protein>
<sequence length="189" mass="21567">MRKIKVKILHLGFISVLFIMVIALVTNYYINSLEKENLVQNIKSEPDNLKLSYDNSIVTPQYYNYNAKKQRFFIRADSAHKKRELVDLERVSGSIEVLNGMRLDYLAQYGTINIATKQVALNGSISLKTNDVGELYATDLLINYGQHNISSNTKIKIVYKNIDLTAQSFNTNEKRIISFSGPIKLQIKS</sequence>
<keyword evidence="1" id="KW-0812">Transmembrane</keyword>
<name>A0ABZ0UM03_9RICK</name>
<evidence type="ECO:0000256" key="1">
    <source>
        <dbReference type="SAM" id="Phobius"/>
    </source>
</evidence>
<keyword evidence="3" id="KW-1185">Reference proteome</keyword>
<organism evidence="2 3">
    <name type="scientific">Candidatus Bandiella euplotis</name>
    <dbReference type="NCBI Taxonomy" id="1664265"/>
    <lineage>
        <taxon>Bacteria</taxon>
        <taxon>Pseudomonadati</taxon>
        <taxon>Pseudomonadota</taxon>
        <taxon>Alphaproteobacteria</taxon>
        <taxon>Rickettsiales</taxon>
        <taxon>Candidatus Midichloriaceae</taxon>
        <taxon>Candidatus Bandiella</taxon>
    </lineage>
</organism>
<reference evidence="2 3" key="1">
    <citation type="submission" date="2022-11" db="EMBL/GenBank/DDBJ databases">
        <title>Host association and intracellularity evolved multiple times independently in the Rickettsiales.</title>
        <authorList>
            <person name="Castelli M."/>
            <person name="Nardi T."/>
            <person name="Gammuto L."/>
            <person name="Bellinzona G."/>
            <person name="Sabaneyeva E."/>
            <person name="Potekhin A."/>
            <person name="Serra V."/>
            <person name="Petroni G."/>
            <person name="Sassera D."/>
        </authorList>
    </citation>
    <scope>NUCLEOTIDE SEQUENCE [LARGE SCALE GENOMIC DNA]</scope>
    <source>
        <strain evidence="2 3">NDG2</strain>
    </source>
</reference>
<gene>
    <name evidence="2" type="ORF">Bandiella_01305</name>
</gene>
<evidence type="ECO:0000313" key="2">
    <source>
        <dbReference type="EMBL" id="WPX97161.1"/>
    </source>
</evidence>
<dbReference type="Proteomes" id="UP001327219">
    <property type="component" value="Chromosome"/>
</dbReference>
<evidence type="ECO:0000313" key="3">
    <source>
        <dbReference type="Proteomes" id="UP001327219"/>
    </source>
</evidence>
<keyword evidence="1" id="KW-1133">Transmembrane helix</keyword>